<reference evidence="3 4" key="1">
    <citation type="submission" date="2016-10" db="EMBL/GenBank/DDBJ databases">
        <authorList>
            <person name="de Groot N.N."/>
        </authorList>
    </citation>
    <scope>NUCLEOTIDE SEQUENCE [LARGE SCALE GENOMIC DNA]</scope>
    <source>
        <strain evidence="3 4">Nm110</strain>
    </source>
</reference>
<dbReference type="GO" id="GO:0005737">
    <property type="term" value="C:cytoplasm"/>
    <property type="evidence" value="ECO:0007669"/>
    <property type="project" value="UniProtKB-SubCell"/>
</dbReference>
<comment type="function">
    <text evidence="1">Required for efficient ubiquinone (coenzyme Q) biosynthesis. UbiK is probably an accessory factor of Ubi enzymes and facilitates ubiquinone biosynthesis by acting as an assembly factor, a targeting factor, or both.</text>
</comment>
<keyword evidence="1" id="KW-0963">Cytoplasm</keyword>
<dbReference type="InterPro" id="IPR007475">
    <property type="entry name" value="UbiK"/>
</dbReference>
<accession>A0A1H2WWH1</accession>
<organism evidence="3 4">
    <name type="scientific">Nitrosomonas communis</name>
    <dbReference type="NCBI Taxonomy" id="44574"/>
    <lineage>
        <taxon>Bacteria</taxon>
        <taxon>Pseudomonadati</taxon>
        <taxon>Pseudomonadota</taxon>
        <taxon>Betaproteobacteria</taxon>
        <taxon>Nitrosomonadales</taxon>
        <taxon>Nitrosomonadaceae</taxon>
        <taxon>Nitrosomonas</taxon>
    </lineage>
</organism>
<dbReference type="Pfam" id="PF04380">
    <property type="entry name" value="BMFP"/>
    <property type="match status" value="1"/>
</dbReference>
<dbReference type="EMBL" id="FNNH01000032">
    <property type="protein sequence ID" value="SDW84858.1"/>
    <property type="molecule type" value="Genomic_DNA"/>
</dbReference>
<sequence length="111" mass="12443">MVNKNVLDEIGSKISEIIAQSPAKDIERNMRAMLTSMLSRLDVVTREEFDVQQEVLKRTRAKLTELEEKVAALENQFKATTSATTTSEVNYENQLKPTTSATTTSDVNYEG</sequence>
<dbReference type="AlphaFoldDB" id="A0A1H2WWH1"/>
<comment type="pathway">
    <text evidence="1">Cofactor biosynthesis; ubiquinone biosynthesis.</text>
</comment>
<dbReference type="UniPathway" id="UPA00232"/>
<evidence type="ECO:0000256" key="2">
    <source>
        <dbReference type="SAM" id="MobiDB-lite"/>
    </source>
</evidence>
<dbReference type="GO" id="GO:0006744">
    <property type="term" value="P:ubiquinone biosynthetic process"/>
    <property type="evidence" value="ECO:0007669"/>
    <property type="project" value="UniProtKB-UniRule"/>
</dbReference>
<name>A0A1H2WWH1_9PROT</name>
<comment type="similarity">
    <text evidence="1">Belongs to the UbiK family.</text>
</comment>
<gene>
    <name evidence="1" type="primary">ubiK</name>
    <name evidence="3" type="ORF">SAMN05421882_103219</name>
</gene>
<evidence type="ECO:0000313" key="4">
    <source>
        <dbReference type="Proteomes" id="UP000183454"/>
    </source>
</evidence>
<dbReference type="PANTHER" id="PTHR38040">
    <property type="entry name" value="UBIQUINONE BIOSYNTHESIS ACCESSORY FACTOR UBIK"/>
    <property type="match status" value="1"/>
</dbReference>
<dbReference type="RefSeq" id="WP_083340252.1">
    <property type="nucleotide sequence ID" value="NZ_FNNH01000032.1"/>
</dbReference>
<evidence type="ECO:0000313" key="3">
    <source>
        <dbReference type="EMBL" id="SDW84858.1"/>
    </source>
</evidence>
<dbReference type="PANTHER" id="PTHR38040:SF1">
    <property type="entry name" value="UBIQUINONE BIOSYNTHESIS ACCESSORY FACTOR UBIK"/>
    <property type="match status" value="1"/>
</dbReference>
<keyword evidence="1" id="KW-0831">Ubiquinone biosynthesis</keyword>
<feature type="region of interest" description="Disordered" evidence="2">
    <location>
        <begin position="82"/>
        <end position="111"/>
    </location>
</feature>
<protein>
    <recommendedName>
        <fullName evidence="1">Ubiquinone biosynthesis accessory factor UbiK</fullName>
    </recommendedName>
</protein>
<dbReference type="Proteomes" id="UP000183454">
    <property type="component" value="Unassembled WGS sequence"/>
</dbReference>
<comment type="subcellular location">
    <subcellularLocation>
        <location evidence="1">Cytoplasm</location>
    </subcellularLocation>
</comment>
<proteinExistence type="inferred from homology"/>
<evidence type="ECO:0000256" key="1">
    <source>
        <dbReference type="HAMAP-Rule" id="MF_02216"/>
    </source>
</evidence>
<dbReference type="HAMAP" id="MF_02216">
    <property type="entry name" value="UbiK"/>
    <property type="match status" value="1"/>
</dbReference>